<dbReference type="InterPro" id="IPR002347">
    <property type="entry name" value="SDR_fam"/>
</dbReference>
<dbReference type="GO" id="GO:0016491">
    <property type="term" value="F:oxidoreductase activity"/>
    <property type="evidence" value="ECO:0007669"/>
    <property type="project" value="UniProtKB-KW"/>
</dbReference>
<dbReference type="PANTHER" id="PTHR24320:SF236">
    <property type="entry name" value="SHORT-CHAIN DEHYDROGENASE-RELATED"/>
    <property type="match status" value="1"/>
</dbReference>
<dbReference type="Proteomes" id="UP000636479">
    <property type="component" value="Unassembled WGS sequence"/>
</dbReference>
<dbReference type="InterPro" id="IPR036291">
    <property type="entry name" value="NAD(P)-bd_dom_sf"/>
</dbReference>
<accession>A0A8H6SXS4</accession>
<protein>
    <recommendedName>
        <fullName evidence="5">DUF6535 domain-containing protein</fullName>
    </recommendedName>
</protein>
<keyword evidence="3" id="KW-0560">Oxidoreductase</keyword>
<dbReference type="EMBL" id="JACAZF010000004">
    <property type="protein sequence ID" value="KAF7307309.1"/>
    <property type="molecule type" value="Genomic_DNA"/>
</dbReference>
<feature type="transmembrane region" description="Helical" evidence="4">
    <location>
        <begin position="214"/>
        <end position="234"/>
    </location>
</feature>
<evidence type="ECO:0000256" key="2">
    <source>
        <dbReference type="ARBA" id="ARBA00022857"/>
    </source>
</evidence>
<keyword evidence="4" id="KW-0812">Transmembrane</keyword>
<name>A0A8H6SXS4_9AGAR</name>
<dbReference type="PANTHER" id="PTHR24320">
    <property type="entry name" value="RETINOL DEHYDROGENASE"/>
    <property type="match status" value="1"/>
</dbReference>
<dbReference type="RefSeq" id="XP_037222328.1">
    <property type="nucleotide sequence ID" value="XM_037362036.1"/>
</dbReference>
<keyword evidence="7" id="KW-1185">Reference proteome</keyword>
<dbReference type="GeneID" id="59344552"/>
<organism evidence="6 7">
    <name type="scientific">Mycena indigotica</name>
    <dbReference type="NCBI Taxonomy" id="2126181"/>
    <lineage>
        <taxon>Eukaryota</taxon>
        <taxon>Fungi</taxon>
        <taxon>Dikarya</taxon>
        <taxon>Basidiomycota</taxon>
        <taxon>Agaricomycotina</taxon>
        <taxon>Agaricomycetes</taxon>
        <taxon>Agaricomycetidae</taxon>
        <taxon>Agaricales</taxon>
        <taxon>Marasmiineae</taxon>
        <taxon>Mycenaceae</taxon>
        <taxon>Mycena</taxon>
    </lineage>
</organism>
<reference evidence="6" key="1">
    <citation type="submission" date="2020-05" db="EMBL/GenBank/DDBJ databases">
        <title>Mycena genomes resolve the evolution of fungal bioluminescence.</title>
        <authorList>
            <person name="Tsai I.J."/>
        </authorList>
    </citation>
    <scope>NUCLEOTIDE SEQUENCE</scope>
    <source>
        <strain evidence="6">171206Taipei</strain>
    </source>
</reference>
<keyword evidence="2" id="KW-0521">NADP</keyword>
<dbReference type="SUPFAM" id="SSF51735">
    <property type="entry name" value="NAD(P)-binding Rossmann-fold domains"/>
    <property type="match status" value="1"/>
</dbReference>
<evidence type="ECO:0000259" key="5">
    <source>
        <dbReference type="Pfam" id="PF20153"/>
    </source>
</evidence>
<feature type="transmembrane region" description="Helical" evidence="4">
    <location>
        <begin position="117"/>
        <end position="140"/>
    </location>
</feature>
<dbReference type="InterPro" id="IPR045338">
    <property type="entry name" value="DUF6535"/>
</dbReference>
<evidence type="ECO:0000313" key="6">
    <source>
        <dbReference type="EMBL" id="KAF7307309.1"/>
    </source>
</evidence>
<dbReference type="Pfam" id="PF20153">
    <property type="entry name" value="DUF6535"/>
    <property type="match status" value="1"/>
</dbReference>
<dbReference type="Gene3D" id="3.40.50.720">
    <property type="entry name" value="NAD(P)-binding Rossmann-like Domain"/>
    <property type="match status" value="1"/>
</dbReference>
<keyword evidence="4" id="KW-0472">Membrane</keyword>
<evidence type="ECO:0000256" key="3">
    <source>
        <dbReference type="ARBA" id="ARBA00023002"/>
    </source>
</evidence>
<sequence>MTARDPSLSSGSGEPLDDPSENVWGVYVKMLSSHNRKVAEQWKGDMSSILIFAGLFSSSLTTFLIESYRTLTPEPTEPNELLLLQLTQLVLSQTNSTIPIPLSTPSTSSNQPPTSALICNIFWFSSLAFSLICALCATMVDTWARNYLISIESRSALHKRARISAYLHQGIRIFHMNTLAELIPSLLHISLLLFFAGLVEFLRPINIAISNLVLGLLILCGSLYALVTFLPLFYTNCPYQTPLSAIWWRIFWMLGLLRSREESKPSGTILESMVHAREADATEISSERDERDLEAMRWTLSHLREDTELESFLVHIPHMISGFDYSAKLLLHQLVHDRNPIVSLRHRIPRLLGTCAEGTVIFSVASNRAMTCLQAIWSLTMMAVPLSIPFTQPSRQTLTFDEETLINIQAVKAQISVISDLADSAASVVARSLLDLFLELVATMEGELCVFIESGHWSHQRIASQKNPEWAVPRTKVLRKNIQRQLQNFEQLLVSLDHTAAPVIFMVADGLCHHLDDFIQVVVSSAHDERLLALEAREYALAFQQQLNSAGFSLTLDYISTLVGSPAAALPYEAFNTLRRLFLKINQGDSSTSFPVHLQTKLVQQLDSALEQNPKRGTWLPASIVNIVLELAGLSLKDAGCAMKAHGIVSHYVSVLPSALSLTRDTARKTIAQLDNAIPIDNRPRPISDLLSSHMYANTKLHRPHVARQIFALQPILDCIGTHLPPMGSTWSQFFPPKATFTTKDIPDLTGQVMLVTGGNSGIGKEIVKALLERNAKVYLAARNPENAKSAIADLKAETGREAEFLEVDLANLPSIKRAAQEFTSKESQLNVLFNNGGVMVIRSTIQQPFPNLFQRPPTNMLTTQGYDLQFGTNVLGHFYLTQLLLPTLISTATASAKPARIVHTSSLSTHFFPAKTFDFATFKESPKREKYGTAWLYHQSKFGNAVMSVELHRRYADKGVVSVALNPGNINTNLGRYLPGFAATLLKYLVVYPAPMGALTSLYAGTTKEGELLGGKYLFPWARLGEAPVTVHDPANGTELWKWCEEQVSGI</sequence>
<feature type="domain" description="DUF6535" evidence="5">
    <location>
        <begin position="24"/>
        <end position="202"/>
    </location>
</feature>
<dbReference type="AlphaFoldDB" id="A0A8H6SXS4"/>
<dbReference type="PRINTS" id="PR00081">
    <property type="entry name" value="GDHRDH"/>
</dbReference>
<evidence type="ECO:0000313" key="7">
    <source>
        <dbReference type="Proteomes" id="UP000636479"/>
    </source>
</evidence>
<keyword evidence="4" id="KW-1133">Transmembrane helix</keyword>
<evidence type="ECO:0000256" key="1">
    <source>
        <dbReference type="ARBA" id="ARBA00006484"/>
    </source>
</evidence>
<dbReference type="OrthoDB" id="2995154at2759"/>
<dbReference type="Pfam" id="PF00106">
    <property type="entry name" value="adh_short"/>
    <property type="match status" value="1"/>
</dbReference>
<gene>
    <name evidence="6" type="ORF">MIND_00524900</name>
</gene>
<comment type="similarity">
    <text evidence="1">Belongs to the short-chain dehydrogenases/reductases (SDR) family.</text>
</comment>
<comment type="caution">
    <text evidence="6">The sequence shown here is derived from an EMBL/GenBank/DDBJ whole genome shotgun (WGS) entry which is preliminary data.</text>
</comment>
<feature type="transmembrane region" description="Helical" evidence="4">
    <location>
        <begin position="182"/>
        <end position="202"/>
    </location>
</feature>
<evidence type="ECO:0000256" key="4">
    <source>
        <dbReference type="SAM" id="Phobius"/>
    </source>
</evidence>
<proteinExistence type="inferred from homology"/>